<dbReference type="Pfam" id="PF00356">
    <property type="entry name" value="LacI"/>
    <property type="match status" value="1"/>
</dbReference>
<dbReference type="InterPro" id="IPR000843">
    <property type="entry name" value="HTH_LacI"/>
</dbReference>
<sequence length="335" mass="36525">MATIEEVARAAGVSTATVSRALRQQPGVSERTRQRVRTVAEEMNYSISRSASGLATGRTRRVGVLVPFVSRWFFGQVLAGAEEVLRSAGYDLMLYVVGDEEGRERFFRELPLRRSVDAVLVLTLSLSTEESDRLRELDVPLGFVGGRMDGFNSVWIDDHGGGMLAVRHLLNQGHTDIAMIHGGAPDALNLPAPHERCTAFRDAMAEHEIPVRESWLGTGDFSVSGGRRAMNRILADELRPTAVFAMSDEMAFGAMHALRNHKIHVPGEIAIVGFDGHEMSECSGLSTVVQPVRQEGGTAAKLLLEQLEQGSTETRDVVLPTELVVRSSTTGDDSM</sequence>
<protein>
    <submittedName>
        <fullName evidence="5">Transcriptional regulator, LacI family</fullName>
    </submittedName>
</protein>
<dbReference type="CDD" id="cd06267">
    <property type="entry name" value="PBP1_LacI_sugar_binding-like"/>
    <property type="match status" value="1"/>
</dbReference>
<feature type="domain" description="HTH lacI-type" evidence="4">
    <location>
        <begin position="2"/>
        <end position="56"/>
    </location>
</feature>
<dbReference type="Gene3D" id="1.10.260.40">
    <property type="entry name" value="lambda repressor-like DNA-binding domains"/>
    <property type="match status" value="1"/>
</dbReference>
<organism evidence="5 6">
    <name type="scientific">Actinopolyspora mzabensis</name>
    <dbReference type="NCBI Taxonomy" id="995066"/>
    <lineage>
        <taxon>Bacteria</taxon>
        <taxon>Bacillati</taxon>
        <taxon>Actinomycetota</taxon>
        <taxon>Actinomycetes</taxon>
        <taxon>Actinopolysporales</taxon>
        <taxon>Actinopolysporaceae</taxon>
        <taxon>Actinopolyspora</taxon>
    </lineage>
</organism>
<accession>A0A1G9EN21</accession>
<evidence type="ECO:0000256" key="1">
    <source>
        <dbReference type="ARBA" id="ARBA00023015"/>
    </source>
</evidence>
<dbReference type="SUPFAM" id="SSF53822">
    <property type="entry name" value="Periplasmic binding protein-like I"/>
    <property type="match status" value="1"/>
</dbReference>
<proteinExistence type="predicted"/>
<keyword evidence="2" id="KW-0238">DNA-binding</keyword>
<dbReference type="SUPFAM" id="SSF47413">
    <property type="entry name" value="lambda repressor-like DNA-binding domains"/>
    <property type="match status" value="1"/>
</dbReference>
<dbReference type="PROSITE" id="PS50932">
    <property type="entry name" value="HTH_LACI_2"/>
    <property type="match status" value="1"/>
</dbReference>
<dbReference type="Gene3D" id="3.40.50.2300">
    <property type="match status" value="2"/>
</dbReference>
<evidence type="ECO:0000256" key="2">
    <source>
        <dbReference type="ARBA" id="ARBA00023125"/>
    </source>
</evidence>
<dbReference type="PANTHER" id="PTHR30146:SF109">
    <property type="entry name" value="HTH-TYPE TRANSCRIPTIONAL REGULATOR GALS"/>
    <property type="match status" value="1"/>
</dbReference>
<gene>
    <name evidence="5" type="ORF">SAMN04487820_112153</name>
</gene>
<dbReference type="OrthoDB" id="3510266at2"/>
<keyword evidence="6" id="KW-1185">Reference proteome</keyword>
<dbReference type="GO" id="GO:0000976">
    <property type="term" value="F:transcription cis-regulatory region binding"/>
    <property type="evidence" value="ECO:0007669"/>
    <property type="project" value="TreeGrafter"/>
</dbReference>
<evidence type="ECO:0000313" key="5">
    <source>
        <dbReference type="EMBL" id="SDK77405.1"/>
    </source>
</evidence>
<keyword evidence="3" id="KW-0804">Transcription</keyword>
<evidence type="ECO:0000256" key="3">
    <source>
        <dbReference type="ARBA" id="ARBA00023163"/>
    </source>
</evidence>
<dbReference type="PROSITE" id="PS00356">
    <property type="entry name" value="HTH_LACI_1"/>
    <property type="match status" value="1"/>
</dbReference>
<dbReference type="EMBL" id="FNFM01000012">
    <property type="protein sequence ID" value="SDK77405.1"/>
    <property type="molecule type" value="Genomic_DNA"/>
</dbReference>
<dbReference type="InterPro" id="IPR046335">
    <property type="entry name" value="LacI/GalR-like_sensor"/>
</dbReference>
<dbReference type="SMART" id="SM00354">
    <property type="entry name" value="HTH_LACI"/>
    <property type="match status" value="1"/>
</dbReference>
<dbReference type="CDD" id="cd01392">
    <property type="entry name" value="HTH_LacI"/>
    <property type="match status" value="1"/>
</dbReference>
<dbReference type="InterPro" id="IPR028082">
    <property type="entry name" value="Peripla_BP_I"/>
</dbReference>
<dbReference type="InterPro" id="IPR010982">
    <property type="entry name" value="Lambda_DNA-bd_dom_sf"/>
</dbReference>
<dbReference type="Proteomes" id="UP000199213">
    <property type="component" value="Unassembled WGS sequence"/>
</dbReference>
<dbReference type="RefSeq" id="WP_092631425.1">
    <property type="nucleotide sequence ID" value="NZ_FNFM01000012.1"/>
</dbReference>
<dbReference type="GO" id="GO:0003700">
    <property type="term" value="F:DNA-binding transcription factor activity"/>
    <property type="evidence" value="ECO:0007669"/>
    <property type="project" value="TreeGrafter"/>
</dbReference>
<reference evidence="6" key="1">
    <citation type="submission" date="2016-10" db="EMBL/GenBank/DDBJ databases">
        <authorList>
            <person name="Varghese N."/>
            <person name="Submissions S."/>
        </authorList>
    </citation>
    <scope>NUCLEOTIDE SEQUENCE [LARGE SCALE GENOMIC DNA]</scope>
    <source>
        <strain evidence="6">DSM 45460</strain>
    </source>
</reference>
<evidence type="ECO:0000313" key="6">
    <source>
        <dbReference type="Proteomes" id="UP000199213"/>
    </source>
</evidence>
<keyword evidence="1" id="KW-0805">Transcription regulation</keyword>
<dbReference type="Pfam" id="PF13377">
    <property type="entry name" value="Peripla_BP_3"/>
    <property type="match status" value="1"/>
</dbReference>
<dbReference type="AlphaFoldDB" id="A0A1G9EN21"/>
<dbReference type="PANTHER" id="PTHR30146">
    <property type="entry name" value="LACI-RELATED TRANSCRIPTIONAL REPRESSOR"/>
    <property type="match status" value="1"/>
</dbReference>
<evidence type="ECO:0000259" key="4">
    <source>
        <dbReference type="PROSITE" id="PS50932"/>
    </source>
</evidence>
<name>A0A1G9EN21_ACTMZ</name>